<keyword evidence="2" id="KW-1185">Reference proteome</keyword>
<dbReference type="EMBL" id="NMUH01008519">
    <property type="protein sequence ID" value="MQM18902.1"/>
    <property type="molecule type" value="Genomic_DNA"/>
</dbReference>
<accession>A0A843XI28</accession>
<comment type="caution">
    <text evidence="1">The sequence shown here is derived from an EMBL/GenBank/DDBJ whole genome shotgun (WGS) entry which is preliminary data.</text>
</comment>
<gene>
    <name evidence="1" type="ORF">Taro_051903</name>
</gene>
<protein>
    <submittedName>
        <fullName evidence="1">Uncharacterized protein</fullName>
    </submittedName>
</protein>
<evidence type="ECO:0000313" key="2">
    <source>
        <dbReference type="Proteomes" id="UP000652761"/>
    </source>
</evidence>
<evidence type="ECO:0000313" key="1">
    <source>
        <dbReference type="EMBL" id="MQM18902.1"/>
    </source>
</evidence>
<organism evidence="1 2">
    <name type="scientific">Colocasia esculenta</name>
    <name type="common">Wild taro</name>
    <name type="synonym">Arum esculentum</name>
    <dbReference type="NCBI Taxonomy" id="4460"/>
    <lineage>
        <taxon>Eukaryota</taxon>
        <taxon>Viridiplantae</taxon>
        <taxon>Streptophyta</taxon>
        <taxon>Embryophyta</taxon>
        <taxon>Tracheophyta</taxon>
        <taxon>Spermatophyta</taxon>
        <taxon>Magnoliopsida</taxon>
        <taxon>Liliopsida</taxon>
        <taxon>Araceae</taxon>
        <taxon>Aroideae</taxon>
        <taxon>Colocasieae</taxon>
        <taxon>Colocasia</taxon>
    </lineage>
</organism>
<dbReference type="Proteomes" id="UP000652761">
    <property type="component" value="Unassembled WGS sequence"/>
</dbReference>
<name>A0A843XI28_COLES</name>
<reference evidence="1" key="1">
    <citation type="submission" date="2017-07" db="EMBL/GenBank/DDBJ databases">
        <title>Taro Niue Genome Assembly and Annotation.</title>
        <authorList>
            <person name="Atibalentja N."/>
            <person name="Keating K."/>
            <person name="Fields C.J."/>
        </authorList>
    </citation>
    <scope>NUCLEOTIDE SEQUENCE</scope>
    <source>
        <strain evidence="1">Niue_2</strain>
        <tissue evidence="1">Leaf</tissue>
    </source>
</reference>
<dbReference type="AlphaFoldDB" id="A0A843XI28"/>
<sequence>MHFISVDSYCRLLVFQNHDLVGKAFSVDKRFLVVDMQHVSVDRPSTFLEMAARRGQWRDMHNKVQELEQALQQVAQGGARARAGELHRNFRGIDPPKFDGSPDPEEAENWMQEMERMFNMVKRAQLVEDAIEMTKEDDGKSTLMEGQTINFKDYQPKSLKKRLNKDKCHLKNKKPKREDQPRDAIQPFKENCWHYSRMGHKAEECWRKMGACLLCGSKDQQISACPHLEKKAPQRQSQLQVVKVKLNDGTCASSVKYT</sequence>
<proteinExistence type="predicted"/>
<dbReference type="OrthoDB" id="1741804at2759"/>